<reference evidence="1" key="1">
    <citation type="submission" date="2020-12" db="EMBL/GenBank/DDBJ databases">
        <authorList>
            <person name="Hahn C.J."/>
            <person name="Laso-Perez R."/>
            <person name="Vulcano F."/>
            <person name="Vaziourakis K.-M."/>
            <person name="Stokke R."/>
            <person name="Steen I.H."/>
            <person name="Teske A."/>
            <person name="Boetius A."/>
            <person name="Liebeke M."/>
            <person name="Amann R."/>
            <person name="Knittel K."/>
        </authorList>
    </citation>
    <scope>NUCLEOTIDE SEQUENCE</scope>
    <source>
        <strain evidence="1">Gfbio:c6db26ca-90af-429b-aeed-0e3e8aed0b5e:GoM-Arc1_AMV-AAA_792_C10</strain>
    </source>
</reference>
<dbReference type="Proteomes" id="UP000614580">
    <property type="component" value="Unassembled WGS sequence"/>
</dbReference>
<evidence type="ECO:0000313" key="1">
    <source>
        <dbReference type="EMBL" id="CAD7766959.1"/>
    </source>
</evidence>
<comment type="caution">
    <text evidence="1">The sequence shown here is derived from an EMBL/GenBank/DDBJ whole genome shotgun (WGS) entry which is preliminary data.</text>
</comment>
<proteinExistence type="predicted"/>
<sequence length="78" mass="8837">MTNKEECGIKRCKNCNKILDCIWFKALMTEEWSWNGEGYNECTARHSLITDYDSQVICPHCGQVVGTGHDFGFGKGCK</sequence>
<dbReference type="EMBL" id="CAJHZY010000033">
    <property type="protein sequence ID" value="CAD7766959.1"/>
    <property type="molecule type" value="Genomic_DNA"/>
</dbReference>
<evidence type="ECO:0000313" key="2">
    <source>
        <dbReference type="Proteomes" id="UP000614580"/>
    </source>
</evidence>
<gene>
    <name evidence="1" type="ORF">DNFNHJIP_00362</name>
</gene>
<accession>A0A812A1Z8</accession>
<name>A0A812A1Z8_9EURY</name>
<protein>
    <submittedName>
        <fullName evidence="1">Uncharacterized protein</fullName>
    </submittedName>
</protein>
<organism evidence="1 2">
    <name type="scientific">Candidatus Argoarchaeum ethanivorans</name>
    <dbReference type="NCBI Taxonomy" id="2608793"/>
    <lineage>
        <taxon>Archaea</taxon>
        <taxon>Methanobacteriati</taxon>
        <taxon>Methanobacteriota</taxon>
        <taxon>Stenosarchaea group</taxon>
        <taxon>Methanomicrobia</taxon>
        <taxon>Methanosarcinales</taxon>
        <taxon>Methanosarcinales incertae sedis</taxon>
        <taxon>GOM Arc I cluster</taxon>
        <taxon>Candidatus Argoarchaeum</taxon>
    </lineage>
</organism>
<dbReference type="AlphaFoldDB" id="A0A812A1Z8"/>